<proteinExistence type="predicted"/>
<dbReference type="GO" id="GO:0016798">
    <property type="term" value="F:hydrolase activity, acting on glycosyl bonds"/>
    <property type="evidence" value="ECO:0007669"/>
    <property type="project" value="UniProtKB-KW"/>
</dbReference>
<dbReference type="PANTHER" id="PTHR43730">
    <property type="entry name" value="BETA-MANNOSIDASE"/>
    <property type="match status" value="1"/>
</dbReference>
<dbReference type="InterPro" id="IPR017853">
    <property type="entry name" value="GH"/>
</dbReference>
<gene>
    <name evidence="2" type="ORF">AB6A40_011688</name>
</gene>
<dbReference type="SUPFAM" id="SSF51445">
    <property type="entry name" value="(Trans)glycosidases"/>
    <property type="match status" value="1"/>
</dbReference>
<evidence type="ECO:0000313" key="2">
    <source>
        <dbReference type="EMBL" id="MFH4984979.1"/>
    </source>
</evidence>
<dbReference type="PANTHER" id="PTHR43730:SF1">
    <property type="entry name" value="BETA-MANNOSIDASE"/>
    <property type="match status" value="1"/>
</dbReference>
<reference evidence="2 3" key="1">
    <citation type="submission" date="2024-08" db="EMBL/GenBank/DDBJ databases">
        <title>Gnathostoma spinigerum genome.</title>
        <authorList>
            <person name="Gonzalez-Bertolin B."/>
            <person name="Monzon S."/>
            <person name="Zaballos A."/>
            <person name="Jimenez P."/>
            <person name="Dekumyoy P."/>
            <person name="Varona S."/>
            <person name="Cuesta I."/>
            <person name="Sumanam S."/>
            <person name="Adisakwattana P."/>
            <person name="Gasser R.B."/>
            <person name="Hernandez-Gonzalez A."/>
            <person name="Young N.D."/>
            <person name="Perteguer M.J."/>
        </authorList>
    </citation>
    <scope>NUCLEOTIDE SEQUENCE [LARGE SCALE GENOMIC DNA]</scope>
    <source>
        <strain evidence="2">AL3</strain>
        <tissue evidence="2">Liver</tissue>
    </source>
</reference>
<protein>
    <submittedName>
        <fullName evidence="2">Uncharacterized protein</fullName>
    </submittedName>
</protein>
<keyword evidence="3" id="KW-1185">Reference proteome</keyword>
<accession>A0ABD6F3U1</accession>
<organism evidence="2 3">
    <name type="scientific">Gnathostoma spinigerum</name>
    <dbReference type="NCBI Taxonomy" id="75299"/>
    <lineage>
        <taxon>Eukaryota</taxon>
        <taxon>Metazoa</taxon>
        <taxon>Ecdysozoa</taxon>
        <taxon>Nematoda</taxon>
        <taxon>Chromadorea</taxon>
        <taxon>Rhabditida</taxon>
        <taxon>Spirurina</taxon>
        <taxon>Gnathostomatomorpha</taxon>
        <taxon>Gnathostomatoidea</taxon>
        <taxon>Gnathostomatidae</taxon>
        <taxon>Gnathostoma</taxon>
    </lineage>
</organism>
<dbReference type="InterPro" id="IPR050887">
    <property type="entry name" value="Beta-mannosidase_GH2"/>
</dbReference>
<dbReference type="EMBL" id="JBGFUD010025107">
    <property type="protein sequence ID" value="MFH4984979.1"/>
    <property type="molecule type" value="Genomic_DNA"/>
</dbReference>
<evidence type="ECO:0000313" key="3">
    <source>
        <dbReference type="Proteomes" id="UP001608902"/>
    </source>
</evidence>
<keyword evidence="1" id="KW-0378">Hydrolase</keyword>
<dbReference type="Gene3D" id="3.20.20.80">
    <property type="entry name" value="Glycosidases"/>
    <property type="match status" value="1"/>
</dbReference>
<comment type="caution">
    <text evidence="2">The sequence shown here is derived from an EMBL/GenBank/DDBJ whole genome shotgun (WGS) entry which is preliminary data.</text>
</comment>
<sequence>MFILQQNDYVKLYNNTIRPIVEGLDRSRPFLLSSPGNGMSLEGKDGIAPNASSEKYGDIHFYKDFSNLWSVKTYPIPRCATEYGVQSLPRRLALSSLINFYLMFTELFDIFFDQILSIPIFHMLISVRFGKQYKDEQSFNEP</sequence>
<keyword evidence="1" id="KW-0326">Glycosidase</keyword>
<evidence type="ECO:0000256" key="1">
    <source>
        <dbReference type="ARBA" id="ARBA00023295"/>
    </source>
</evidence>
<dbReference type="AlphaFoldDB" id="A0ABD6F3U1"/>
<name>A0ABD6F3U1_9BILA</name>
<dbReference type="Proteomes" id="UP001608902">
    <property type="component" value="Unassembled WGS sequence"/>
</dbReference>